<dbReference type="OrthoDB" id="1733332at2759"/>
<keyword evidence="5" id="KW-0648">Protein biosynthesis</keyword>
<feature type="compositionally biased region" description="Low complexity" evidence="9">
    <location>
        <begin position="319"/>
        <end position="333"/>
    </location>
</feature>
<dbReference type="InterPro" id="IPR029044">
    <property type="entry name" value="Nucleotide-diphossugar_trans"/>
</dbReference>
<dbReference type="GO" id="GO:0005851">
    <property type="term" value="C:eukaryotic translation initiation factor 2B complex"/>
    <property type="evidence" value="ECO:0007669"/>
    <property type="project" value="TreeGrafter"/>
</dbReference>
<evidence type="ECO:0000256" key="3">
    <source>
        <dbReference type="ARBA" id="ARBA00022490"/>
    </source>
</evidence>
<dbReference type="InterPro" id="IPR056764">
    <property type="entry name" value="LbH_EIF2B3/5"/>
</dbReference>
<keyword evidence="4" id="KW-0396">Initiation factor</keyword>
<dbReference type="GO" id="GO:0002183">
    <property type="term" value="P:cytoplasmic translational initiation"/>
    <property type="evidence" value="ECO:0007669"/>
    <property type="project" value="TreeGrafter"/>
</dbReference>
<comment type="subunit">
    <text evidence="8">Component of the translation initiation factor 2B (eIF2B) complex which is a heterodecamer of two sets of five different subunits: alpha, beta, gamma, delta and epsilon. Subunits alpha, beta and delta comprise a regulatory subcomplex and subunits epsilon and gamma comprise a catalytic subcomplex. Within the complex, the hexameric regulatory complex resides at the center, with the two heterodimeric catalytic subcomplexes bound on opposite sides.</text>
</comment>
<dbReference type="Gene3D" id="3.90.550.10">
    <property type="entry name" value="Spore Coat Polysaccharide Biosynthesis Protein SpsA, Chain A"/>
    <property type="match status" value="1"/>
</dbReference>
<dbReference type="AlphaFoldDB" id="A0A9P6N7M7"/>
<accession>A0A9P6N7M7</accession>
<feature type="region of interest" description="Disordered" evidence="9">
    <location>
        <begin position="287"/>
        <end position="333"/>
    </location>
</feature>
<name>A0A9P6N7M7_9BASI</name>
<evidence type="ECO:0000256" key="8">
    <source>
        <dbReference type="ARBA" id="ARBA00046432"/>
    </source>
</evidence>
<comment type="caution">
    <text evidence="11">The sequence shown here is derived from an EMBL/GenBank/DDBJ whole genome shotgun (WGS) entry which is preliminary data.</text>
</comment>
<dbReference type="GO" id="GO:0003743">
    <property type="term" value="F:translation initiation factor activity"/>
    <property type="evidence" value="ECO:0007669"/>
    <property type="project" value="UniProtKB-KW"/>
</dbReference>
<evidence type="ECO:0000256" key="1">
    <source>
        <dbReference type="ARBA" id="ARBA00004514"/>
    </source>
</evidence>
<evidence type="ECO:0000256" key="6">
    <source>
        <dbReference type="ARBA" id="ARBA00044196"/>
    </source>
</evidence>
<dbReference type="GO" id="GO:0005829">
    <property type="term" value="C:cytosol"/>
    <property type="evidence" value="ECO:0007669"/>
    <property type="project" value="UniProtKB-SubCell"/>
</dbReference>
<evidence type="ECO:0000256" key="7">
    <source>
        <dbReference type="ARBA" id="ARBA00044229"/>
    </source>
</evidence>
<dbReference type="SUPFAM" id="SSF51161">
    <property type="entry name" value="Trimeric LpxA-like enzymes"/>
    <property type="match status" value="1"/>
</dbReference>
<dbReference type="PANTHER" id="PTHR45989:SF1">
    <property type="entry name" value="TRANSLATION INITIATION FACTOR EIF-2B SUBUNIT GAMMA"/>
    <property type="match status" value="1"/>
</dbReference>
<evidence type="ECO:0000256" key="5">
    <source>
        <dbReference type="ARBA" id="ARBA00022917"/>
    </source>
</evidence>
<evidence type="ECO:0000313" key="12">
    <source>
        <dbReference type="Proteomes" id="UP000886653"/>
    </source>
</evidence>
<dbReference type="Proteomes" id="UP000886653">
    <property type="component" value="Unassembled WGS sequence"/>
</dbReference>
<organism evidence="11 12">
    <name type="scientific">Cronartium quercuum f. sp. fusiforme G11</name>
    <dbReference type="NCBI Taxonomy" id="708437"/>
    <lineage>
        <taxon>Eukaryota</taxon>
        <taxon>Fungi</taxon>
        <taxon>Dikarya</taxon>
        <taxon>Basidiomycota</taxon>
        <taxon>Pucciniomycotina</taxon>
        <taxon>Pucciniomycetes</taxon>
        <taxon>Pucciniales</taxon>
        <taxon>Coleosporiaceae</taxon>
        <taxon>Cronartium</taxon>
    </lineage>
</organism>
<dbReference type="EMBL" id="MU167418">
    <property type="protein sequence ID" value="KAG0140818.1"/>
    <property type="molecule type" value="Genomic_DNA"/>
</dbReference>
<dbReference type="InterPro" id="IPR051960">
    <property type="entry name" value="eIF2B_gamma"/>
</dbReference>
<comment type="similarity">
    <text evidence="2">Belongs to the eIF-2B gamma/epsilon subunits family.</text>
</comment>
<evidence type="ECO:0000256" key="2">
    <source>
        <dbReference type="ARBA" id="ARBA00007878"/>
    </source>
</evidence>
<dbReference type="SUPFAM" id="SSF53448">
    <property type="entry name" value="Nucleotide-diphospho-sugar transferases"/>
    <property type="match status" value="1"/>
</dbReference>
<sequence length="513" mass="55783">MASTSHLTHTPSTSYLVVILSGPGEELFPLVSTPDVSSDHRPLHPHLAKPCLPILNRPMIEFGLDWVEESGLSEVLILASETQRSSLNTLIKSRKGSAHSVLQIRLECIPDRQLKREGTTGTLRWAVQEGMIRTAFVLLPCDLYFRSCPQPTRNPAQAPVTSSRSLLDLVERHRAAQNLLTAVFYHRFPDSKDAAPLTLTTLDPRTGTLLDTHELGPDLSLRPGLLNRFPTPVLTTSLLPTHIYLCSALVPALLNSAAEGRMRSFKHDLVPWLAKAQWQPGLIEKRLIPGKSVGDPSDSQSRAYRRTTTHPSPLPASCPSPSSLTRTPLTLPSTPSMAVRNHSMVSMEAVVASLGAERGENGRQGWRCEVVVWAAEDGFVGRANTVGGYTESNRVALKAYEEEMRRAGKRAEAGTGYALDSCVGTGVVMGEKCSVKKSVVGKCCRIGKGARVSNSVLMERVMIGENAKLENCVLADGVRIGDRAQLKECEVGPGSVVADDMIYKGERITDSDI</sequence>
<evidence type="ECO:0000313" key="11">
    <source>
        <dbReference type="EMBL" id="KAG0140818.1"/>
    </source>
</evidence>
<evidence type="ECO:0000259" key="10">
    <source>
        <dbReference type="Pfam" id="PF25084"/>
    </source>
</evidence>
<gene>
    <name evidence="11" type="ORF">CROQUDRAFT_664680</name>
</gene>
<comment type="subcellular location">
    <subcellularLocation>
        <location evidence="1">Cytoplasm</location>
        <location evidence="1">Cytosol</location>
    </subcellularLocation>
</comment>
<evidence type="ECO:0000256" key="4">
    <source>
        <dbReference type="ARBA" id="ARBA00022540"/>
    </source>
</evidence>
<keyword evidence="12" id="KW-1185">Reference proteome</keyword>
<feature type="domain" description="EIF2B subunit epsilon/gamma LbH" evidence="10">
    <location>
        <begin position="420"/>
        <end position="500"/>
    </location>
</feature>
<dbReference type="CDD" id="cd04652">
    <property type="entry name" value="LbH_eIF2B_gamma_C"/>
    <property type="match status" value="1"/>
</dbReference>
<dbReference type="InterPro" id="IPR011004">
    <property type="entry name" value="Trimer_LpxA-like_sf"/>
</dbReference>
<dbReference type="PANTHER" id="PTHR45989">
    <property type="entry name" value="TRANSLATION INITIATION FACTOR EIF-2B SUBUNIT GAMMA"/>
    <property type="match status" value="1"/>
</dbReference>
<dbReference type="Pfam" id="PF25084">
    <property type="entry name" value="LbH_EIF2B"/>
    <property type="match status" value="1"/>
</dbReference>
<protein>
    <recommendedName>
        <fullName evidence="6">Translation initiation factor eIF2B subunit gamma</fullName>
    </recommendedName>
    <alternativeName>
        <fullName evidence="7">eIF2B GDP-GTP exchange factor subunit gamma</fullName>
    </alternativeName>
</protein>
<dbReference type="Gene3D" id="2.160.10.10">
    <property type="entry name" value="Hexapeptide repeat proteins"/>
    <property type="match status" value="1"/>
</dbReference>
<reference evidence="11" key="1">
    <citation type="submission" date="2013-11" db="EMBL/GenBank/DDBJ databases">
        <title>Genome sequence of the fusiform rust pathogen reveals effectors for host alternation and coevolution with pine.</title>
        <authorList>
            <consortium name="DOE Joint Genome Institute"/>
            <person name="Smith K."/>
            <person name="Pendleton A."/>
            <person name="Kubisiak T."/>
            <person name="Anderson C."/>
            <person name="Salamov A."/>
            <person name="Aerts A."/>
            <person name="Riley R."/>
            <person name="Clum A."/>
            <person name="Lindquist E."/>
            <person name="Ence D."/>
            <person name="Campbell M."/>
            <person name="Kronenberg Z."/>
            <person name="Feau N."/>
            <person name="Dhillon B."/>
            <person name="Hamelin R."/>
            <person name="Burleigh J."/>
            <person name="Smith J."/>
            <person name="Yandell M."/>
            <person name="Nelson C."/>
            <person name="Grigoriev I."/>
            <person name="Davis J."/>
        </authorList>
    </citation>
    <scope>NUCLEOTIDE SEQUENCE</scope>
    <source>
        <strain evidence="11">G11</strain>
    </source>
</reference>
<evidence type="ECO:0000256" key="9">
    <source>
        <dbReference type="SAM" id="MobiDB-lite"/>
    </source>
</evidence>
<dbReference type="GO" id="GO:0005085">
    <property type="term" value="F:guanyl-nucleotide exchange factor activity"/>
    <property type="evidence" value="ECO:0007669"/>
    <property type="project" value="TreeGrafter"/>
</dbReference>
<proteinExistence type="inferred from homology"/>
<keyword evidence="3" id="KW-0963">Cytoplasm</keyword>